<proteinExistence type="predicted"/>
<protein>
    <submittedName>
        <fullName evidence="1">Uncharacterized protein</fullName>
    </submittedName>
</protein>
<dbReference type="RefSeq" id="WP_103938260.1">
    <property type="nucleotide sequence ID" value="NZ_FNVO01000005.1"/>
</dbReference>
<dbReference type="EMBL" id="FNVO01000005">
    <property type="protein sequence ID" value="SEG45056.1"/>
    <property type="molecule type" value="Genomic_DNA"/>
</dbReference>
<keyword evidence="2" id="KW-1185">Reference proteome</keyword>
<evidence type="ECO:0000313" key="1">
    <source>
        <dbReference type="EMBL" id="SEG45056.1"/>
    </source>
</evidence>
<reference evidence="2" key="1">
    <citation type="submission" date="2016-10" db="EMBL/GenBank/DDBJ databases">
        <authorList>
            <person name="Varghese N."/>
            <person name="Submissions S."/>
        </authorList>
    </citation>
    <scope>NUCLEOTIDE SEQUENCE [LARGE SCALE GENOMIC DNA]</scope>
    <source>
        <strain evidence="2">DSM 43163</strain>
    </source>
</reference>
<accession>A0A1H6ABC9</accession>
<organism evidence="1 2">
    <name type="scientific">Thermomonospora echinospora</name>
    <dbReference type="NCBI Taxonomy" id="1992"/>
    <lineage>
        <taxon>Bacteria</taxon>
        <taxon>Bacillati</taxon>
        <taxon>Actinomycetota</taxon>
        <taxon>Actinomycetes</taxon>
        <taxon>Streptosporangiales</taxon>
        <taxon>Thermomonosporaceae</taxon>
        <taxon>Thermomonospora</taxon>
    </lineage>
</organism>
<name>A0A1H6ABC9_9ACTN</name>
<dbReference type="AlphaFoldDB" id="A0A1H6ABC9"/>
<evidence type="ECO:0000313" key="2">
    <source>
        <dbReference type="Proteomes" id="UP000236723"/>
    </source>
</evidence>
<gene>
    <name evidence="1" type="ORF">SAMN04489712_105284</name>
</gene>
<dbReference type="Proteomes" id="UP000236723">
    <property type="component" value="Unassembled WGS sequence"/>
</dbReference>
<sequence>MAIVVGTSLDAAATPGPGAVVDCEATTYRLHTAIVTVAGTAVTDVQVALEVSHNTTDWALAETLALPGAGCQQVTFSSAARYLRANLTTLNGDADTTVTAVISNG</sequence>